<dbReference type="PANTHER" id="PTHR47354">
    <property type="entry name" value="NADH OXIDOREDUCTASE HCR"/>
    <property type="match status" value="1"/>
</dbReference>
<dbReference type="InterPro" id="IPR050415">
    <property type="entry name" value="MRET"/>
</dbReference>
<protein>
    <submittedName>
        <fullName evidence="5">FAD-binding oxidoreductase</fullName>
    </submittedName>
</protein>
<accession>A0ABY6NXQ0</accession>
<gene>
    <name evidence="5" type="ORF">RHODO2019_11365</name>
</gene>
<dbReference type="PROSITE" id="PS51384">
    <property type="entry name" value="FAD_FR"/>
    <property type="match status" value="1"/>
</dbReference>
<keyword evidence="2" id="KW-0001">2Fe-2S</keyword>
<dbReference type="PANTHER" id="PTHR47354:SF5">
    <property type="entry name" value="PROTEIN RFBI"/>
    <property type="match status" value="1"/>
</dbReference>
<dbReference type="Pfam" id="PF00970">
    <property type="entry name" value="FAD_binding_6"/>
    <property type="match status" value="1"/>
</dbReference>
<dbReference type="InterPro" id="IPR017927">
    <property type="entry name" value="FAD-bd_FR_type"/>
</dbReference>
<sequence length="235" mass="24796">MPARVVATRPETTHASRLLLDVPAWPGHRAGNHLDVRLTAADGYTAQRSYSIASAPGEHGLSLVVELLDDGEVSPWLVREARAGDELEVNGPVGGHLEWTPGEPRPVQMVAGGSGVVPFLAVLTERARVGGVPAARLLLSARSPDEVIGADTLARPQPGLLVTTTMSRYARPEWTGLRGRLTPDVLRQNTIGPGERPLVLVCGPTAFVEAVADGLLELGHDPALVRTERFGASGG</sequence>
<dbReference type="RefSeq" id="WP_265381909.1">
    <property type="nucleotide sequence ID" value="NZ_CP110615.1"/>
</dbReference>
<evidence type="ECO:0000256" key="2">
    <source>
        <dbReference type="ARBA" id="ARBA00022714"/>
    </source>
</evidence>
<dbReference type="SUPFAM" id="SSF52343">
    <property type="entry name" value="Ferredoxin reductase-like, C-terminal NADP-linked domain"/>
    <property type="match status" value="1"/>
</dbReference>
<dbReference type="InterPro" id="IPR008333">
    <property type="entry name" value="Cbr1-like_FAD-bd_dom"/>
</dbReference>
<keyword evidence="2" id="KW-0408">Iron</keyword>
<dbReference type="InterPro" id="IPR039261">
    <property type="entry name" value="FNR_nucleotide-bd"/>
</dbReference>
<keyword evidence="6" id="KW-1185">Reference proteome</keyword>
<evidence type="ECO:0000313" key="6">
    <source>
        <dbReference type="Proteomes" id="UP001164965"/>
    </source>
</evidence>
<dbReference type="SUPFAM" id="SSF63380">
    <property type="entry name" value="Riboflavin synthase domain-like"/>
    <property type="match status" value="1"/>
</dbReference>
<name>A0ABY6NXQ0_9NOCA</name>
<evidence type="ECO:0000256" key="3">
    <source>
        <dbReference type="ARBA" id="ARBA00023014"/>
    </source>
</evidence>
<dbReference type="InterPro" id="IPR001433">
    <property type="entry name" value="OxRdtase_FAD/NAD-bd"/>
</dbReference>
<feature type="domain" description="FAD-binding FR-type" evidence="4">
    <location>
        <begin position="1"/>
        <end position="99"/>
    </location>
</feature>
<dbReference type="Gene3D" id="3.40.50.80">
    <property type="entry name" value="Nucleotide-binding domain of ferredoxin-NADP reductase (FNR) module"/>
    <property type="match status" value="1"/>
</dbReference>
<evidence type="ECO:0000313" key="5">
    <source>
        <dbReference type="EMBL" id="UZJ23801.1"/>
    </source>
</evidence>
<dbReference type="Proteomes" id="UP001164965">
    <property type="component" value="Chromosome"/>
</dbReference>
<dbReference type="PRINTS" id="PR00406">
    <property type="entry name" value="CYTB5RDTASE"/>
</dbReference>
<evidence type="ECO:0000259" key="4">
    <source>
        <dbReference type="PROSITE" id="PS51384"/>
    </source>
</evidence>
<dbReference type="Gene3D" id="2.40.30.10">
    <property type="entry name" value="Translation factors"/>
    <property type="match status" value="1"/>
</dbReference>
<keyword evidence="2" id="KW-0479">Metal-binding</keyword>
<organism evidence="5 6">
    <name type="scientific">Rhodococcus antarcticus</name>
    <dbReference type="NCBI Taxonomy" id="2987751"/>
    <lineage>
        <taxon>Bacteria</taxon>
        <taxon>Bacillati</taxon>
        <taxon>Actinomycetota</taxon>
        <taxon>Actinomycetes</taxon>
        <taxon>Mycobacteriales</taxon>
        <taxon>Nocardiaceae</taxon>
        <taxon>Rhodococcus</taxon>
    </lineage>
</organism>
<dbReference type="InterPro" id="IPR017938">
    <property type="entry name" value="Riboflavin_synthase-like_b-brl"/>
</dbReference>
<proteinExistence type="predicted"/>
<dbReference type="EMBL" id="CP110615">
    <property type="protein sequence ID" value="UZJ23801.1"/>
    <property type="molecule type" value="Genomic_DNA"/>
</dbReference>
<reference evidence="5" key="1">
    <citation type="submission" date="2022-10" db="EMBL/GenBank/DDBJ databases">
        <title>Rhodococcus sp.75.</title>
        <authorList>
            <person name="Sun M."/>
        </authorList>
    </citation>
    <scope>NUCLEOTIDE SEQUENCE</scope>
    <source>
        <strain evidence="5">75</strain>
    </source>
</reference>
<dbReference type="Pfam" id="PF00175">
    <property type="entry name" value="NAD_binding_1"/>
    <property type="match status" value="1"/>
</dbReference>
<comment type="cofactor">
    <cofactor evidence="1">
        <name>FAD</name>
        <dbReference type="ChEBI" id="CHEBI:57692"/>
    </cofactor>
</comment>
<keyword evidence="3" id="KW-0411">Iron-sulfur</keyword>
<evidence type="ECO:0000256" key="1">
    <source>
        <dbReference type="ARBA" id="ARBA00001974"/>
    </source>
</evidence>